<dbReference type="AlphaFoldDB" id="A0A1N6DPB1"/>
<evidence type="ECO:0000313" key="1">
    <source>
        <dbReference type="EMBL" id="SIN72615.1"/>
    </source>
</evidence>
<accession>A0A1N6DPB1</accession>
<name>A0A1N6DPB1_9MICO</name>
<dbReference type="EMBL" id="FSRJ01000001">
    <property type="protein sequence ID" value="SIN72615.1"/>
    <property type="molecule type" value="Genomic_DNA"/>
</dbReference>
<dbReference type="STRING" id="232089.SAMN05443544_0553"/>
<gene>
    <name evidence="1" type="ORF">SAMN05443544_0553</name>
</gene>
<dbReference type="Proteomes" id="UP000184699">
    <property type="component" value="Unassembled WGS sequence"/>
</dbReference>
<dbReference type="RefSeq" id="WP_143231369.1">
    <property type="nucleotide sequence ID" value="NZ_FSRJ01000001.1"/>
</dbReference>
<keyword evidence="2" id="KW-1185">Reference proteome</keyword>
<evidence type="ECO:0000313" key="2">
    <source>
        <dbReference type="Proteomes" id="UP000184699"/>
    </source>
</evidence>
<proteinExistence type="predicted"/>
<organism evidence="1 2">
    <name type="scientific">Agromyces cerinus subsp. cerinus</name>
    <dbReference type="NCBI Taxonomy" id="232089"/>
    <lineage>
        <taxon>Bacteria</taxon>
        <taxon>Bacillati</taxon>
        <taxon>Actinomycetota</taxon>
        <taxon>Actinomycetes</taxon>
        <taxon>Micrococcales</taxon>
        <taxon>Microbacteriaceae</taxon>
        <taxon>Agromyces</taxon>
    </lineage>
</organism>
<protein>
    <submittedName>
        <fullName evidence="1">Uncharacterized protein</fullName>
    </submittedName>
</protein>
<sequence>MSKRIYDVEVTRDPVWGLWYLVYVPELDTTGQVAVADGDAGIERVAREVIGLWLDAYEDSFGITIRKVADPSDRWLTRKLARAWAEGHQHRQRRGKDKCKCGAWSKGECACGRYGNGPLLSLEDNPYSKGADRG</sequence>
<reference evidence="2" key="1">
    <citation type="submission" date="2016-11" db="EMBL/GenBank/DDBJ databases">
        <authorList>
            <person name="Varghese N."/>
            <person name="Submissions S."/>
        </authorList>
    </citation>
    <scope>NUCLEOTIDE SEQUENCE [LARGE SCALE GENOMIC DNA]</scope>
    <source>
        <strain evidence="2">DSM 8595</strain>
    </source>
</reference>
<dbReference type="OrthoDB" id="5772641at2"/>